<protein>
    <submittedName>
        <fullName evidence="1">Uncharacterized protein</fullName>
    </submittedName>
</protein>
<dbReference type="Gramene" id="RZC52591">
    <property type="protein sequence ID" value="RZC52591"/>
    <property type="gene ID" value="C5167_021016"/>
</dbReference>
<accession>A0A4Y7IXW1</accession>
<gene>
    <name evidence="1" type="ORF">C5167_021016</name>
</gene>
<evidence type="ECO:0000313" key="1">
    <source>
        <dbReference type="EMBL" id="RZC52591.1"/>
    </source>
</evidence>
<dbReference type="Proteomes" id="UP000316621">
    <property type="component" value="Chromosome 2"/>
</dbReference>
<keyword evidence="2" id="KW-1185">Reference proteome</keyword>
<reference evidence="1 2" key="1">
    <citation type="journal article" date="2018" name="Science">
        <title>The opium poppy genome and morphinan production.</title>
        <authorList>
            <person name="Guo L."/>
            <person name="Winzer T."/>
            <person name="Yang X."/>
            <person name="Li Y."/>
            <person name="Ning Z."/>
            <person name="He Z."/>
            <person name="Teodor R."/>
            <person name="Lu Y."/>
            <person name="Bowser T.A."/>
            <person name="Graham I.A."/>
            <person name="Ye K."/>
        </authorList>
    </citation>
    <scope>NUCLEOTIDE SEQUENCE [LARGE SCALE GENOMIC DNA]</scope>
    <source>
        <strain evidence="2">cv. HN1</strain>
        <tissue evidence="1">Leaves</tissue>
    </source>
</reference>
<name>A0A4Y7IXW1_PAPSO</name>
<organism evidence="1 2">
    <name type="scientific">Papaver somniferum</name>
    <name type="common">Opium poppy</name>
    <dbReference type="NCBI Taxonomy" id="3469"/>
    <lineage>
        <taxon>Eukaryota</taxon>
        <taxon>Viridiplantae</taxon>
        <taxon>Streptophyta</taxon>
        <taxon>Embryophyta</taxon>
        <taxon>Tracheophyta</taxon>
        <taxon>Spermatophyta</taxon>
        <taxon>Magnoliopsida</taxon>
        <taxon>Ranunculales</taxon>
        <taxon>Papaveraceae</taxon>
        <taxon>Papaveroideae</taxon>
        <taxon>Papaver</taxon>
    </lineage>
</organism>
<sequence length="110" mass="12399">MILNLAVSCTASTRKLRPTMIDVVIILEGIKTNTKTPEVDHQCFLEQFNHLEIIAFRKANMIQTDAFGSFYQEGVLPNGMSITVKRFSPIVESGRKNVEFQNEIDSVLPL</sequence>
<evidence type="ECO:0000313" key="2">
    <source>
        <dbReference type="Proteomes" id="UP000316621"/>
    </source>
</evidence>
<proteinExistence type="predicted"/>
<dbReference type="AlphaFoldDB" id="A0A4Y7IXW1"/>
<dbReference type="Gene3D" id="3.30.200.20">
    <property type="entry name" value="Phosphorylase Kinase, domain 1"/>
    <property type="match status" value="1"/>
</dbReference>
<dbReference type="EMBL" id="CM010716">
    <property type="protein sequence ID" value="RZC52591.1"/>
    <property type="molecule type" value="Genomic_DNA"/>
</dbReference>